<dbReference type="Gene3D" id="1.10.1200.10">
    <property type="entry name" value="ACP-like"/>
    <property type="match status" value="1"/>
</dbReference>
<feature type="domain" description="PKS/mFAS DH" evidence="9">
    <location>
        <begin position="1744"/>
        <end position="2029"/>
    </location>
</feature>
<dbReference type="PANTHER" id="PTHR43074:SF1">
    <property type="entry name" value="BETA-KETOACYL SYNTHASE FAMILY PROTEIN-RELATED"/>
    <property type="match status" value="1"/>
</dbReference>
<feature type="region of interest" description="C-terminal hotdog fold" evidence="5">
    <location>
        <begin position="1885"/>
        <end position="2029"/>
    </location>
</feature>
<dbReference type="Gene3D" id="3.40.50.720">
    <property type="entry name" value="NAD(P)-binding Rossmann-like Domain"/>
    <property type="match status" value="1"/>
</dbReference>
<dbReference type="InterPro" id="IPR036736">
    <property type="entry name" value="ACP-like_sf"/>
</dbReference>
<keyword evidence="1" id="KW-0596">Phosphopantetheine</keyword>
<dbReference type="Pfam" id="PF02801">
    <property type="entry name" value="Ketoacyl-synt_C"/>
    <property type="match status" value="1"/>
</dbReference>
<dbReference type="InterPro" id="IPR016035">
    <property type="entry name" value="Acyl_Trfase/lysoPLipase"/>
</dbReference>
<dbReference type="InterPro" id="IPR036291">
    <property type="entry name" value="NAD(P)-bd_dom_sf"/>
</dbReference>
<dbReference type="SUPFAM" id="SSF53901">
    <property type="entry name" value="Thiolase-like"/>
    <property type="match status" value="1"/>
</dbReference>
<dbReference type="GO" id="GO:0016747">
    <property type="term" value="F:acyltransferase activity, transferring groups other than amino-acyl groups"/>
    <property type="evidence" value="ECO:0007669"/>
    <property type="project" value="UniProtKB-ARBA"/>
</dbReference>
<dbReference type="Proteomes" id="UP000267900">
    <property type="component" value="Chromosome"/>
</dbReference>
<dbReference type="SMART" id="SM00822">
    <property type="entry name" value="PKS_KR"/>
    <property type="match status" value="1"/>
</dbReference>
<dbReference type="InterPro" id="IPR020841">
    <property type="entry name" value="PKS_Beta-ketoAc_synthase_dom"/>
</dbReference>
<dbReference type="EMBL" id="CP034587">
    <property type="protein sequence ID" value="AZQ74861.1"/>
    <property type="molecule type" value="Genomic_DNA"/>
</dbReference>
<gene>
    <name evidence="10" type="ORF">EKH77_29955</name>
</gene>
<dbReference type="Pfam" id="PF08659">
    <property type="entry name" value="KR"/>
    <property type="match status" value="1"/>
</dbReference>
<organism evidence="10 11">
    <name type="scientific">Streptomyces luteoverticillatus</name>
    <name type="common">Streptoverticillium luteoverticillatus</name>
    <dbReference type="NCBI Taxonomy" id="66425"/>
    <lineage>
        <taxon>Bacteria</taxon>
        <taxon>Bacillati</taxon>
        <taxon>Actinomycetota</taxon>
        <taxon>Actinomycetes</taxon>
        <taxon>Kitasatosporales</taxon>
        <taxon>Streptomycetaceae</taxon>
        <taxon>Streptomyces</taxon>
    </lineage>
</organism>
<evidence type="ECO:0000256" key="3">
    <source>
        <dbReference type="ARBA" id="ARBA00022679"/>
    </source>
</evidence>
<feature type="region of interest" description="N-terminal hotdog fold" evidence="5">
    <location>
        <begin position="1744"/>
        <end position="1874"/>
    </location>
</feature>
<dbReference type="InterPro" id="IPR009081">
    <property type="entry name" value="PP-bd_ACP"/>
</dbReference>
<dbReference type="SMART" id="SM00827">
    <property type="entry name" value="PKS_AT"/>
    <property type="match status" value="1"/>
</dbReference>
<dbReference type="Gene3D" id="3.30.70.250">
    <property type="entry name" value="Malonyl-CoA ACP transacylase, ACP-binding"/>
    <property type="match status" value="1"/>
</dbReference>
<feature type="region of interest" description="Disordered" evidence="6">
    <location>
        <begin position="1"/>
        <end position="28"/>
    </location>
</feature>
<keyword evidence="2" id="KW-0597">Phosphoprotein</keyword>
<dbReference type="CDD" id="cd00833">
    <property type="entry name" value="PKS"/>
    <property type="match status" value="1"/>
</dbReference>
<evidence type="ECO:0000256" key="6">
    <source>
        <dbReference type="SAM" id="MobiDB-lite"/>
    </source>
</evidence>
<dbReference type="SUPFAM" id="SSF52151">
    <property type="entry name" value="FabD/lysophospholipase-like"/>
    <property type="match status" value="1"/>
</dbReference>
<evidence type="ECO:0000256" key="2">
    <source>
        <dbReference type="ARBA" id="ARBA00022553"/>
    </source>
</evidence>
<dbReference type="Pfam" id="PF00698">
    <property type="entry name" value="Acyl_transf_1"/>
    <property type="match status" value="1"/>
</dbReference>
<evidence type="ECO:0000259" key="9">
    <source>
        <dbReference type="PROSITE" id="PS52019"/>
    </source>
</evidence>
<feature type="domain" description="Carrier" evidence="7">
    <location>
        <begin position="1174"/>
        <end position="1251"/>
    </location>
</feature>
<dbReference type="SUPFAM" id="SSF51735">
    <property type="entry name" value="NAD(P)-binding Rossmann-fold domains"/>
    <property type="match status" value="2"/>
</dbReference>
<dbReference type="InterPro" id="IPR049900">
    <property type="entry name" value="PKS_mFAS_DH"/>
</dbReference>
<dbReference type="InterPro" id="IPR006162">
    <property type="entry name" value="Ppantetheine_attach_site"/>
</dbReference>
<dbReference type="InterPro" id="IPR057326">
    <property type="entry name" value="KR_dom"/>
</dbReference>
<dbReference type="SUPFAM" id="SSF47336">
    <property type="entry name" value="ACP-like"/>
    <property type="match status" value="1"/>
</dbReference>
<evidence type="ECO:0000313" key="11">
    <source>
        <dbReference type="Proteomes" id="UP000267900"/>
    </source>
</evidence>
<dbReference type="PROSITE" id="PS50075">
    <property type="entry name" value="CARRIER"/>
    <property type="match status" value="1"/>
</dbReference>
<evidence type="ECO:0000256" key="1">
    <source>
        <dbReference type="ARBA" id="ARBA00022450"/>
    </source>
</evidence>
<dbReference type="InterPro" id="IPR042104">
    <property type="entry name" value="PKS_dehydratase_sf"/>
</dbReference>
<name>A0A3Q9FYG6_STRLT</name>
<dbReference type="OrthoDB" id="9778690at2"/>
<evidence type="ECO:0000313" key="10">
    <source>
        <dbReference type="EMBL" id="AZQ74861.1"/>
    </source>
</evidence>
<dbReference type="InterPro" id="IPR016039">
    <property type="entry name" value="Thiolase-like"/>
</dbReference>
<feature type="region of interest" description="Disordered" evidence="6">
    <location>
        <begin position="1118"/>
        <end position="1140"/>
    </location>
</feature>
<dbReference type="InterPro" id="IPR016036">
    <property type="entry name" value="Malonyl_transacylase_ACP-bd"/>
</dbReference>
<feature type="active site" description="Proton donor; for dehydratase activity" evidence="5">
    <location>
        <position position="1946"/>
    </location>
</feature>
<dbReference type="PROSITE" id="PS52019">
    <property type="entry name" value="PKS_MFAS_DH"/>
    <property type="match status" value="1"/>
</dbReference>
<dbReference type="PROSITE" id="PS52004">
    <property type="entry name" value="KS3_2"/>
    <property type="match status" value="1"/>
</dbReference>
<dbReference type="SMART" id="SM00825">
    <property type="entry name" value="PKS_KS"/>
    <property type="match status" value="1"/>
</dbReference>
<keyword evidence="3" id="KW-0808">Transferase</keyword>
<proteinExistence type="predicted"/>
<evidence type="ECO:0000256" key="5">
    <source>
        <dbReference type="PROSITE-ProRule" id="PRU01363"/>
    </source>
</evidence>
<dbReference type="InterPro" id="IPR049551">
    <property type="entry name" value="PKS_DH_C"/>
</dbReference>
<dbReference type="Gene3D" id="3.40.366.10">
    <property type="entry name" value="Malonyl-Coenzyme A Acyl Carrier Protein, domain 2"/>
    <property type="match status" value="1"/>
</dbReference>
<feature type="compositionally biased region" description="Basic and acidic residues" evidence="6">
    <location>
        <begin position="1"/>
        <end position="13"/>
    </location>
</feature>
<accession>A0A3Q9FYG6</accession>
<dbReference type="InterPro" id="IPR052568">
    <property type="entry name" value="PKS-FAS_Synthase"/>
</dbReference>
<dbReference type="InterPro" id="IPR014030">
    <property type="entry name" value="Ketoacyl_synth_N"/>
</dbReference>
<evidence type="ECO:0000259" key="7">
    <source>
        <dbReference type="PROSITE" id="PS50075"/>
    </source>
</evidence>
<evidence type="ECO:0000256" key="4">
    <source>
        <dbReference type="ARBA" id="ARBA00023194"/>
    </source>
</evidence>
<dbReference type="SUPFAM" id="SSF55048">
    <property type="entry name" value="Probable ACP-binding domain of malonyl-CoA ACP transacylase"/>
    <property type="match status" value="1"/>
</dbReference>
<keyword evidence="11" id="KW-1185">Reference proteome</keyword>
<evidence type="ECO:0000259" key="8">
    <source>
        <dbReference type="PROSITE" id="PS52004"/>
    </source>
</evidence>
<dbReference type="Gene3D" id="3.10.129.110">
    <property type="entry name" value="Polyketide synthase dehydratase"/>
    <property type="match status" value="1"/>
</dbReference>
<keyword evidence="4" id="KW-0045">Antibiotic biosynthesis</keyword>
<sequence>MGRAGRGRERANDAPEGCGSRRRPGAARLVKRVRRSQERHVPLCAEVVNISVRPIGARHRSLNTRLMRPLAAAPVAIVGIAGMFPEANDVREFWDNIVSGRDCTAEVPPAWWSLDDHYDPDPFAPDRTYARRGAFLTPPLFDPRAFGMTPRTVDSTGLVQLLGLMVAEDVLRDAGCPGAEWYDPARTGVVLGVCGTNSTLIPLAARLLGPALARAVTEHGTPEEEARRVVRTYLERLPAWTEDSFPGVLGNVVAGRIANRFGLGAANHTVDAACASSLAALRAAVDELVSDRADLMITGGCDADNSIVSFMCFSKTPALSPSGRVRPFDAGADGTLIGEGVGMLALRRLADAERDGQRIYAVLRGLGGSSDGRGTSIYAPSGTGQLTALRRAYRDADCAPRSVGLIEAHGTGTPAGDEAELAALNRLMATGPADGTVDGTTDDGAGDGGAEGDRFVAVGSVKSQIGHTKAAAGAAGLIKAALALHHKVLPPTLHVERPGPEAARADSVLYLSTSARPWLHDPGRPVRRAGVSAFGFGGVNYHAVLEEHRPGPGAEPPAGHRVPRALLWHAPGPDELLARLERGEPPDEGPVPPGHARLGFVAGDAAHRAALLATAVEHLRNGPGREAWRHRRGVHYRRAALPEGTRVGALFAGQGSQYVGMGLGALLALPPVRAAFDAAGALFPPSDTLARTVFPPPCPAVDARRAEERLRRTAYAQPAVGALAMGQYRYLAELGLNPYAVLGHSFGELTALWAAGVLDDAALPALARARGLAMAEATEGADPGGLVAVRAPEERVRELLAACPGLVVACRNAPDEQVLGGPTALLERFVAHCAELSVPVRRLPVAAAFHTPLVARAHDAFATACATTDFAAPRLRVYANTAGAAYGHGPDADRRTLAEQLRRPVDFAARVREMREDGVGVFVEFGPRSVLTALVERTLAGRRVETVACDTGPEADGAAALKEAALRLAVLGLPLVGLNRYDAPPPPERPAPSKVARRLEGPNFAAVAARRAAERRPAHQGTTGQGAAERRPASSGAVVPPADAVALTRAAAEHLAAHTRFLDGQLATSEELGRLLRAGAANGGVYASLAAAVRAIADHDVAVARAHTHASEVVARLLSPDAPPPAPADDDAVPVAAPDLPSPDRSALAELVAAHRSGEPDRPAPDGPTAADRAEVTRVFHEVVAEKTGYDVDMIEPHLSIQEDLGIDSLKQVEIAAEVWRRYPVITREELFRFSEARTVAELTEMLERILAEPARALRHTEDIPLGRAFPVLRPLPAVDVRTDAYPDRPCAVLLDEGGPLGAAVAGALRPAGWRVLRLLPPGAEAVAEDGHVLSDLSEEALARGVGTLLSATEHVDLCAIAMSRPAGAEADEVIARLRHAVLVAKHLCPPLRKSAARGTRAAFVTLTGLDGRLGYAGAGGDPVAALAGGLGGLVKSVALEASSLFCRALDVSPELSADAIGAAFLAEVSDCATDVREVGWDGTLRRALVLADAPDPVVPARPDPAGLSPEDLLLVTGGASGITAWCVAALGAELPCGFVLLGRTELADEDDRADEPPPHRRIRSLVEELRARGAEAHYVAADVRDAAALATALAPYADRITGVVHGAGVLGDSTLGELTAESVARVVDTKLAGLHNVLSCLAPDRLRRLVLFSSVSGYWGNVRQTDYALANEALTRYGLAFAAAHPHCRVTPVVWGPWEGGMAARLSEFYSRQGFPVLTRSTGCEHFLDLTRPDHPDGTVLVGPLRAPFTLATEPPASGLAARRALAGLETEPALRDHRWSGAALLPLTAAVGWGLHVLERCRGAAGPVTECRDFRVRRGLYLDGSQPGHALARLVPDPADPGAAVVTVCAVDDGRETRVLYEGRYRAAGPPPEPPRRNLPPHPFRDEPHPVYADGGLFHGPSLRGLKAVLEQGPDRLVVGAALRDPGLAHGAYGGRLYSPCLADLLVQAAALLGMTRFGRAPAPVGVERVELFAPLPDGEPFFIVAEPGAASVIDLRCDVTACAPDGRVLQRWTGLTLVSFTDEELKARITAPRPAPTTG</sequence>
<dbReference type="Gene3D" id="3.40.47.10">
    <property type="match status" value="1"/>
</dbReference>
<dbReference type="InterPro" id="IPR013968">
    <property type="entry name" value="PKS_KR"/>
</dbReference>
<dbReference type="Pfam" id="PF14765">
    <property type="entry name" value="PS-DH"/>
    <property type="match status" value="1"/>
</dbReference>
<feature type="region of interest" description="Disordered" evidence="6">
    <location>
        <begin position="1008"/>
        <end position="1039"/>
    </location>
</feature>
<protein>
    <submittedName>
        <fullName evidence="10">SDR family NAD(P)-dependent oxidoreductase</fullName>
    </submittedName>
</protein>
<dbReference type="Pfam" id="PF00550">
    <property type="entry name" value="PP-binding"/>
    <property type="match status" value="1"/>
</dbReference>
<dbReference type="Pfam" id="PF00109">
    <property type="entry name" value="ketoacyl-synt"/>
    <property type="match status" value="1"/>
</dbReference>
<dbReference type="InterPro" id="IPR001227">
    <property type="entry name" value="Ac_transferase_dom_sf"/>
</dbReference>
<dbReference type="PANTHER" id="PTHR43074">
    <property type="entry name" value="OMEGA-3 POLYUNSATURATED FATTY ACID SYNTHASE PFAB-RELATED"/>
    <property type="match status" value="1"/>
</dbReference>
<dbReference type="InterPro" id="IPR014031">
    <property type="entry name" value="Ketoacyl_synth_C"/>
</dbReference>
<reference evidence="10 11" key="1">
    <citation type="submission" date="2018-12" db="EMBL/GenBank/DDBJ databases">
        <title>The whole draft genome of Streptomyce luteoverticillatus CGMCC 15060.</title>
        <authorList>
            <person name="Feng Z."/>
            <person name="Chen G."/>
            <person name="Zhang J."/>
            <person name="Zhu H."/>
            <person name="Yu X."/>
            <person name="Zhang W."/>
            <person name="Zhang X."/>
        </authorList>
    </citation>
    <scope>NUCLEOTIDE SEQUENCE [LARGE SCALE GENOMIC DNA]</scope>
    <source>
        <strain evidence="10 11">CGMCC 15060</strain>
    </source>
</reference>
<feature type="active site" description="Proton acceptor; for dehydratase activity" evidence="5">
    <location>
        <position position="1779"/>
    </location>
</feature>
<feature type="domain" description="Ketosynthase family 3 (KS3)" evidence="8">
    <location>
        <begin position="72"/>
        <end position="547"/>
    </location>
</feature>
<dbReference type="InterPro" id="IPR014043">
    <property type="entry name" value="Acyl_transferase_dom"/>
</dbReference>
<dbReference type="PROSITE" id="PS00012">
    <property type="entry name" value="PHOSPHOPANTETHEINE"/>
    <property type="match status" value="1"/>
</dbReference>
<dbReference type="GO" id="GO:0017000">
    <property type="term" value="P:antibiotic biosynthetic process"/>
    <property type="evidence" value="ECO:0007669"/>
    <property type="project" value="UniProtKB-KW"/>
</dbReference>